<evidence type="ECO:0000259" key="6">
    <source>
        <dbReference type="PROSITE" id="PS51390"/>
    </source>
</evidence>
<dbReference type="Proteomes" id="UP000663852">
    <property type="component" value="Unassembled WGS sequence"/>
</dbReference>
<evidence type="ECO:0000313" key="8">
    <source>
        <dbReference type="Proteomes" id="UP000663852"/>
    </source>
</evidence>
<evidence type="ECO:0000256" key="1">
    <source>
        <dbReference type="ARBA" id="ARBA00022690"/>
    </source>
</evidence>
<dbReference type="OrthoDB" id="6038702at2759"/>
<dbReference type="GO" id="GO:0005576">
    <property type="term" value="C:extracellular region"/>
    <property type="evidence" value="ECO:0007669"/>
    <property type="project" value="InterPro"/>
</dbReference>
<dbReference type="InterPro" id="IPR008197">
    <property type="entry name" value="WAP_dom"/>
</dbReference>
<evidence type="ECO:0000256" key="4">
    <source>
        <dbReference type="SAM" id="SignalP"/>
    </source>
</evidence>
<dbReference type="Gene3D" id="4.10.75.10">
    <property type="entry name" value="Elafin-like"/>
    <property type="match status" value="1"/>
</dbReference>
<accession>A0A813YCV6</accession>
<dbReference type="InterPro" id="IPR036645">
    <property type="entry name" value="Elafin-like_sf"/>
</dbReference>
<evidence type="ECO:0000256" key="3">
    <source>
        <dbReference type="SAM" id="MobiDB-lite"/>
    </source>
</evidence>
<evidence type="ECO:0000313" key="7">
    <source>
        <dbReference type="EMBL" id="CAF0882490.1"/>
    </source>
</evidence>
<dbReference type="EMBL" id="CAJNOJ010000029">
    <property type="protein sequence ID" value="CAF0882490.1"/>
    <property type="molecule type" value="Genomic_DNA"/>
</dbReference>
<keyword evidence="1" id="KW-0646">Protease inhibitor</keyword>
<proteinExistence type="predicted"/>
<gene>
    <name evidence="7" type="ORF">EDS130_LOCUS8863</name>
</gene>
<dbReference type="AlphaFoldDB" id="A0A813YCV6"/>
<feature type="domain" description="Antistasin-like" evidence="5">
    <location>
        <begin position="234"/>
        <end position="260"/>
    </location>
</feature>
<keyword evidence="4" id="KW-0732">Signal</keyword>
<reference evidence="7" key="1">
    <citation type="submission" date="2021-02" db="EMBL/GenBank/DDBJ databases">
        <authorList>
            <person name="Nowell W R."/>
        </authorList>
    </citation>
    <scope>NUCLEOTIDE SEQUENCE</scope>
</reference>
<dbReference type="Pfam" id="PF02822">
    <property type="entry name" value="Antistasin"/>
    <property type="match status" value="2"/>
</dbReference>
<feature type="signal peptide" evidence="4">
    <location>
        <begin position="1"/>
        <end position="22"/>
    </location>
</feature>
<feature type="region of interest" description="Disordered" evidence="3">
    <location>
        <begin position="107"/>
        <end position="128"/>
    </location>
</feature>
<keyword evidence="2" id="KW-0722">Serine protease inhibitor</keyword>
<comment type="caution">
    <text evidence="7">The sequence shown here is derived from an EMBL/GenBank/DDBJ whole genome shotgun (WGS) entry which is preliminary data.</text>
</comment>
<sequence length="383" mass="43163">MNFLVKVFLVILLVIIAVCVYADELDVKVNKQCQTLQCNSTTEFCYVNPDCKQDDILKCVYCLLKTNVTFSQQSSRKSNDSKLVIDNDGSVPNATYDDASYDEYYEYDDDETSDKNSPSVDDDDDNEYLDDYVESLDDMIDRTPPLRKLGTCPKVVEAIGKCDTEKLIPPECRFDTDCPGDFKCCEAACGRRVCSIPMKPTTSVCPTSFECSLNCRLGYRTDSHGCLLCECQSCPTMDQCNKNCPAGYLKDLFGCDTCECSDRCPPFTCDIICPPNVDYVQSDNGCPFCQCAIAKSNFTSSSSSCEEDVHCPPGFRCLNDARNVPMCQADNYRVMLYVCIALQVKEKENLYIIPSSEKKKYIAVLVLNKKKKSIEFFRRLYDN</sequence>
<feature type="domain" description="Antistasin-like" evidence="5">
    <location>
        <begin position="205"/>
        <end position="231"/>
    </location>
</feature>
<dbReference type="GO" id="GO:0004867">
    <property type="term" value="F:serine-type endopeptidase inhibitor activity"/>
    <property type="evidence" value="ECO:0007669"/>
    <property type="project" value="UniProtKB-KW"/>
</dbReference>
<organism evidence="7 8">
    <name type="scientific">Adineta ricciae</name>
    <name type="common">Rotifer</name>
    <dbReference type="NCBI Taxonomy" id="249248"/>
    <lineage>
        <taxon>Eukaryota</taxon>
        <taxon>Metazoa</taxon>
        <taxon>Spiralia</taxon>
        <taxon>Gnathifera</taxon>
        <taxon>Rotifera</taxon>
        <taxon>Eurotatoria</taxon>
        <taxon>Bdelloidea</taxon>
        <taxon>Adinetida</taxon>
        <taxon>Adinetidae</taxon>
        <taxon>Adineta</taxon>
    </lineage>
</organism>
<dbReference type="PROSITE" id="PS51252">
    <property type="entry name" value="ANTISTASIN"/>
    <property type="match status" value="2"/>
</dbReference>
<dbReference type="PROSITE" id="PS51390">
    <property type="entry name" value="WAP"/>
    <property type="match status" value="1"/>
</dbReference>
<dbReference type="Gene3D" id="2.10.22.10">
    <property type="entry name" value="Antistasin, domain 1"/>
    <property type="match status" value="1"/>
</dbReference>
<evidence type="ECO:0000256" key="2">
    <source>
        <dbReference type="ARBA" id="ARBA00022900"/>
    </source>
</evidence>
<name>A0A813YCV6_ADIRI</name>
<feature type="domain" description="WAP" evidence="6">
    <location>
        <begin position="145"/>
        <end position="198"/>
    </location>
</feature>
<dbReference type="SMART" id="SM00217">
    <property type="entry name" value="WAP"/>
    <property type="match status" value="1"/>
</dbReference>
<dbReference type="SUPFAM" id="SSF57256">
    <property type="entry name" value="Elafin-like"/>
    <property type="match status" value="1"/>
</dbReference>
<evidence type="ECO:0000259" key="5">
    <source>
        <dbReference type="PROSITE" id="PS51252"/>
    </source>
</evidence>
<feature type="chain" id="PRO_5032396977" evidence="4">
    <location>
        <begin position="23"/>
        <end position="383"/>
    </location>
</feature>
<protein>
    <submittedName>
        <fullName evidence="7">Uncharacterized protein</fullName>
    </submittedName>
</protein>
<dbReference type="InterPro" id="IPR004094">
    <property type="entry name" value="Antistasin-like"/>
</dbReference>
<dbReference type="Pfam" id="PF00095">
    <property type="entry name" value="WAP"/>
    <property type="match status" value="1"/>
</dbReference>